<dbReference type="Proteomes" id="UP000834106">
    <property type="component" value="Chromosome 10"/>
</dbReference>
<dbReference type="AlphaFoldDB" id="A0AAD1ZMK6"/>
<feature type="domain" description="DUF6857" evidence="2">
    <location>
        <begin position="17"/>
        <end position="71"/>
    </location>
</feature>
<proteinExistence type="predicted"/>
<name>A0AAD1ZMK6_9LAMI</name>
<dbReference type="Pfam" id="PF21647">
    <property type="entry name" value="DUF6857"/>
    <property type="match status" value="1"/>
</dbReference>
<dbReference type="EMBL" id="OU503045">
    <property type="protein sequence ID" value="CAI9769995.1"/>
    <property type="molecule type" value="Genomic_DNA"/>
</dbReference>
<evidence type="ECO:0000313" key="3">
    <source>
        <dbReference type="EMBL" id="CAI9769995.1"/>
    </source>
</evidence>
<keyword evidence="4" id="KW-1185">Reference proteome</keyword>
<protein>
    <recommendedName>
        <fullName evidence="2">DUF6857 domain-containing protein</fullName>
    </recommendedName>
</protein>
<dbReference type="InterPro" id="IPR049172">
    <property type="entry name" value="DUF6857_pln"/>
</dbReference>
<evidence type="ECO:0000259" key="2">
    <source>
        <dbReference type="Pfam" id="PF21647"/>
    </source>
</evidence>
<gene>
    <name evidence="3" type="ORF">FPE_LOCUS16295</name>
</gene>
<evidence type="ECO:0000313" key="4">
    <source>
        <dbReference type="Proteomes" id="UP000834106"/>
    </source>
</evidence>
<sequence length="107" mass="11940">MFKIDTSVPKSKTPLRKSETESCWTNSVKKTLNIALERKRNAATWITSAAALDLSPCCHSPNTIAFVKKLINLSRNPKPKARMDQGKYSIRDADLVTSLQDEVDNCS</sequence>
<accession>A0AAD1ZMK6</accession>
<reference evidence="3" key="1">
    <citation type="submission" date="2023-05" db="EMBL/GenBank/DDBJ databases">
        <authorList>
            <person name="Huff M."/>
        </authorList>
    </citation>
    <scope>NUCLEOTIDE SEQUENCE</scope>
</reference>
<feature type="region of interest" description="Disordered" evidence="1">
    <location>
        <begin position="1"/>
        <end position="20"/>
    </location>
</feature>
<evidence type="ECO:0000256" key="1">
    <source>
        <dbReference type="SAM" id="MobiDB-lite"/>
    </source>
</evidence>
<organism evidence="3 4">
    <name type="scientific">Fraxinus pennsylvanica</name>
    <dbReference type="NCBI Taxonomy" id="56036"/>
    <lineage>
        <taxon>Eukaryota</taxon>
        <taxon>Viridiplantae</taxon>
        <taxon>Streptophyta</taxon>
        <taxon>Embryophyta</taxon>
        <taxon>Tracheophyta</taxon>
        <taxon>Spermatophyta</taxon>
        <taxon>Magnoliopsida</taxon>
        <taxon>eudicotyledons</taxon>
        <taxon>Gunneridae</taxon>
        <taxon>Pentapetalae</taxon>
        <taxon>asterids</taxon>
        <taxon>lamiids</taxon>
        <taxon>Lamiales</taxon>
        <taxon>Oleaceae</taxon>
        <taxon>Oleeae</taxon>
        <taxon>Fraxinus</taxon>
    </lineage>
</organism>